<feature type="chain" id="PRO_5029521896" evidence="1">
    <location>
        <begin position="23"/>
        <end position="167"/>
    </location>
</feature>
<accession>A0A7K3NQA7</accession>
<name>A0A7K3NQA7_9BACT</name>
<dbReference type="RefSeq" id="WP_163303457.1">
    <property type="nucleotide sequence ID" value="NZ_JAAGRQ010000097.1"/>
</dbReference>
<dbReference type="Proteomes" id="UP000469724">
    <property type="component" value="Unassembled WGS sequence"/>
</dbReference>
<reference evidence="2 3" key="1">
    <citation type="submission" date="2020-02" db="EMBL/GenBank/DDBJ databases">
        <title>Comparative genomics of sulfur disproportionating microorganisms.</title>
        <authorList>
            <person name="Ward L.M."/>
            <person name="Bertran E."/>
            <person name="Johnston D.T."/>
        </authorList>
    </citation>
    <scope>NUCLEOTIDE SEQUENCE [LARGE SCALE GENOMIC DNA]</scope>
    <source>
        <strain evidence="2 3">DSM 3696</strain>
    </source>
</reference>
<dbReference type="AlphaFoldDB" id="A0A7K3NQA7"/>
<proteinExistence type="predicted"/>
<keyword evidence="1" id="KW-0732">Signal</keyword>
<evidence type="ECO:0000313" key="2">
    <source>
        <dbReference type="EMBL" id="NDY58384.1"/>
    </source>
</evidence>
<organism evidence="2 3">
    <name type="scientific">Desulfolutivibrio sulfodismutans</name>
    <dbReference type="NCBI Taxonomy" id="63561"/>
    <lineage>
        <taxon>Bacteria</taxon>
        <taxon>Pseudomonadati</taxon>
        <taxon>Thermodesulfobacteriota</taxon>
        <taxon>Desulfovibrionia</taxon>
        <taxon>Desulfovibrionales</taxon>
        <taxon>Desulfovibrionaceae</taxon>
        <taxon>Desulfolutivibrio</taxon>
    </lineage>
</organism>
<evidence type="ECO:0000313" key="3">
    <source>
        <dbReference type="Proteomes" id="UP000469724"/>
    </source>
</evidence>
<keyword evidence="3" id="KW-1185">Reference proteome</keyword>
<evidence type="ECO:0000256" key="1">
    <source>
        <dbReference type="SAM" id="SignalP"/>
    </source>
</evidence>
<protein>
    <submittedName>
        <fullName evidence="2">Uncharacterized protein</fullName>
    </submittedName>
</protein>
<sequence>MRVVIIVCLFLLSICTCSISYAFDCGKLDFGAKLTDIDDGNFVLYKQADGVSYYNYVGNCRLLVHKNACPAISYAFVDGQYYARIIQISERNKQDTLNVMKASFGPDVKTTKSGEWTIYSSKMSEDVQIKIKCNDRTGVVKSATYSIKLRAQLAKSLKNDPIVQYDK</sequence>
<dbReference type="EMBL" id="JAAGRQ010000097">
    <property type="protein sequence ID" value="NDY58384.1"/>
    <property type="molecule type" value="Genomic_DNA"/>
</dbReference>
<gene>
    <name evidence="2" type="ORF">G3N56_16745</name>
</gene>
<comment type="caution">
    <text evidence="2">The sequence shown here is derived from an EMBL/GenBank/DDBJ whole genome shotgun (WGS) entry which is preliminary data.</text>
</comment>
<feature type="signal peptide" evidence="1">
    <location>
        <begin position="1"/>
        <end position="22"/>
    </location>
</feature>